<dbReference type="EMBL" id="JACGCM010000659">
    <property type="protein sequence ID" value="KAF6169439.1"/>
    <property type="molecule type" value="Genomic_DNA"/>
</dbReference>
<sequence>MAHNNQSINMEDDAGGAESNNLHTDSSGSLSKDVKCGWDEESEEITKAMSTASQDLLRKRELAWDVWRGISLSLDLRNQDFLIFCDTQNIVKALCTRSTDVSWQADTFYRNILHVG</sequence>
<dbReference type="AlphaFoldDB" id="A0A7J7NQJ0"/>
<dbReference type="Proteomes" id="UP000541444">
    <property type="component" value="Unassembled WGS sequence"/>
</dbReference>
<evidence type="ECO:0000313" key="2">
    <source>
        <dbReference type="EMBL" id="KAF6169439.1"/>
    </source>
</evidence>
<accession>A0A7J7NQJ0</accession>
<gene>
    <name evidence="2" type="ORF">GIB67_021442</name>
</gene>
<keyword evidence="3" id="KW-1185">Reference proteome</keyword>
<feature type="region of interest" description="Disordered" evidence="1">
    <location>
        <begin position="1"/>
        <end position="35"/>
    </location>
</feature>
<evidence type="ECO:0000256" key="1">
    <source>
        <dbReference type="SAM" id="MobiDB-lite"/>
    </source>
</evidence>
<evidence type="ECO:0000313" key="3">
    <source>
        <dbReference type="Proteomes" id="UP000541444"/>
    </source>
</evidence>
<organism evidence="2 3">
    <name type="scientific">Kingdonia uniflora</name>
    <dbReference type="NCBI Taxonomy" id="39325"/>
    <lineage>
        <taxon>Eukaryota</taxon>
        <taxon>Viridiplantae</taxon>
        <taxon>Streptophyta</taxon>
        <taxon>Embryophyta</taxon>
        <taxon>Tracheophyta</taxon>
        <taxon>Spermatophyta</taxon>
        <taxon>Magnoliopsida</taxon>
        <taxon>Ranunculales</taxon>
        <taxon>Circaeasteraceae</taxon>
        <taxon>Kingdonia</taxon>
    </lineage>
</organism>
<protein>
    <submittedName>
        <fullName evidence="2">Uncharacterized protein</fullName>
    </submittedName>
</protein>
<feature type="compositionally biased region" description="Polar residues" evidence="1">
    <location>
        <begin position="18"/>
        <end position="30"/>
    </location>
</feature>
<proteinExistence type="predicted"/>
<comment type="caution">
    <text evidence="2">The sequence shown here is derived from an EMBL/GenBank/DDBJ whole genome shotgun (WGS) entry which is preliminary data.</text>
</comment>
<name>A0A7J7NQJ0_9MAGN</name>
<reference evidence="2 3" key="1">
    <citation type="journal article" date="2020" name="IScience">
        <title>Genome Sequencing of the Endangered Kingdonia uniflora (Circaeasteraceae, Ranunculales) Reveals Potential Mechanisms of Evolutionary Specialization.</title>
        <authorList>
            <person name="Sun Y."/>
            <person name="Deng T."/>
            <person name="Zhang A."/>
            <person name="Moore M.J."/>
            <person name="Landis J.B."/>
            <person name="Lin N."/>
            <person name="Zhang H."/>
            <person name="Zhang X."/>
            <person name="Huang J."/>
            <person name="Zhang X."/>
            <person name="Sun H."/>
            <person name="Wang H."/>
        </authorList>
    </citation>
    <scope>NUCLEOTIDE SEQUENCE [LARGE SCALE GENOMIC DNA]</scope>
    <source>
        <strain evidence="2">TB1705</strain>
        <tissue evidence="2">Leaf</tissue>
    </source>
</reference>